<dbReference type="AlphaFoldDB" id="A0A7S4RE25"/>
<proteinExistence type="predicted"/>
<accession>A0A7S4RE25</accession>
<gene>
    <name evidence="1" type="ORF">AMON00008_LOCUS34112</name>
</gene>
<dbReference type="Gene3D" id="3.90.228.10">
    <property type="match status" value="1"/>
</dbReference>
<sequence length="423" mass="43291">MDGKPEPASGASALDARPAAMATCAQPGCGKPTWDGKPGGFCSRTCRAAGPPTARGAQSGPAGLGLLRAVLRPASAGSPPTAPGQQAVCCQPWCSKPSWNGQPGEFCGRTCRDAGAAAGLGVPPGEIAAVAAALQAAAGQQQASESSPPAAGGQPAVCSQPGCGKPSWNGRPGEFCSRSCRDGGSGSGSSTLSAGPQCARQGCGKPTWNGAASEFCSHTCRQVGALAAFCTKATQEQCEDIEAQFTSKWDTGRGCVPQIKSVWVVHASKRVKDRFHAKCRAIGHVRTFGCGKNPGNQQRRFHGTFLRCKFSGTPCSNPACSACCIIRDGFDIRNLGRGSGNSGWFGPGHYSTSMPSTAVGYGTGNALLVVHVAVGKAEKTSSRTDDGVSSGYHSRVVNKSTGVDELLVPEDDQMLPAYLVILG</sequence>
<organism evidence="1">
    <name type="scientific">Alexandrium monilatum</name>
    <dbReference type="NCBI Taxonomy" id="311494"/>
    <lineage>
        <taxon>Eukaryota</taxon>
        <taxon>Sar</taxon>
        <taxon>Alveolata</taxon>
        <taxon>Dinophyceae</taxon>
        <taxon>Gonyaulacales</taxon>
        <taxon>Pyrocystaceae</taxon>
        <taxon>Alexandrium</taxon>
    </lineage>
</organism>
<dbReference type="SUPFAM" id="SSF56399">
    <property type="entry name" value="ADP-ribosylation"/>
    <property type="match status" value="1"/>
</dbReference>
<dbReference type="EMBL" id="HBNR01048834">
    <property type="protein sequence ID" value="CAE4611624.1"/>
    <property type="molecule type" value="Transcribed_RNA"/>
</dbReference>
<evidence type="ECO:0000313" key="1">
    <source>
        <dbReference type="EMBL" id="CAE4611624.1"/>
    </source>
</evidence>
<name>A0A7S4RE25_9DINO</name>
<evidence type="ECO:0008006" key="2">
    <source>
        <dbReference type="Google" id="ProtNLM"/>
    </source>
</evidence>
<protein>
    <recommendedName>
        <fullName evidence="2">PARP catalytic domain-containing protein</fullName>
    </recommendedName>
</protein>
<reference evidence="1" key="1">
    <citation type="submission" date="2021-01" db="EMBL/GenBank/DDBJ databases">
        <authorList>
            <person name="Corre E."/>
            <person name="Pelletier E."/>
            <person name="Niang G."/>
            <person name="Scheremetjew M."/>
            <person name="Finn R."/>
            <person name="Kale V."/>
            <person name="Holt S."/>
            <person name="Cochrane G."/>
            <person name="Meng A."/>
            <person name="Brown T."/>
            <person name="Cohen L."/>
        </authorList>
    </citation>
    <scope>NUCLEOTIDE SEQUENCE</scope>
    <source>
        <strain evidence="1">CCMP3105</strain>
    </source>
</reference>